<name>A0A1G1Z2T3_9BACT</name>
<keyword evidence="1" id="KW-0732">Signal</keyword>
<proteinExistence type="predicted"/>
<protein>
    <submittedName>
        <fullName evidence="2">Uncharacterized protein</fullName>
    </submittedName>
</protein>
<evidence type="ECO:0000256" key="1">
    <source>
        <dbReference type="SAM" id="SignalP"/>
    </source>
</evidence>
<feature type="chain" id="PRO_5009581720" evidence="1">
    <location>
        <begin position="24"/>
        <end position="213"/>
    </location>
</feature>
<comment type="caution">
    <text evidence="2">The sequence shown here is derived from an EMBL/GenBank/DDBJ whole genome shotgun (WGS) entry which is preliminary data.</text>
</comment>
<evidence type="ECO:0000313" key="2">
    <source>
        <dbReference type="EMBL" id="OGY58938.1"/>
    </source>
</evidence>
<accession>A0A1G1Z2T3</accession>
<dbReference type="AlphaFoldDB" id="A0A1G1Z2T3"/>
<reference evidence="2 3" key="1">
    <citation type="journal article" date="2016" name="Nat. Commun.">
        <title>Thousands of microbial genomes shed light on interconnected biogeochemical processes in an aquifer system.</title>
        <authorList>
            <person name="Anantharaman K."/>
            <person name="Brown C.T."/>
            <person name="Hug L.A."/>
            <person name="Sharon I."/>
            <person name="Castelle C.J."/>
            <person name="Probst A.J."/>
            <person name="Thomas B.C."/>
            <person name="Singh A."/>
            <person name="Wilkins M.J."/>
            <person name="Karaoz U."/>
            <person name="Brodie E.L."/>
            <person name="Williams K.H."/>
            <person name="Hubbard S.S."/>
            <person name="Banfield J.F."/>
        </authorList>
    </citation>
    <scope>NUCLEOTIDE SEQUENCE [LARGE SCALE GENOMIC DNA]</scope>
</reference>
<feature type="signal peptide" evidence="1">
    <location>
        <begin position="1"/>
        <end position="23"/>
    </location>
</feature>
<evidence type="ECO:0000313" key="3">
    <source>
        <dbReference type="Proteomes" id="UP000178515"/>
    </source>
</evidence>
<organism evidence="2 3">
    <name type="scientific">Candidatus Colwellbacteria bacterium RIFCSPHIGHO2_12_FULL_44_17</name>
    <dbReference type="NCBI Taxonomy" id="1797689"/>
    <lineage>
        <taxon>Bacteria</taxon>
        <taxon>Candidatus Colwelliibacteriota</taxon>
    </lineage>
</organism>
<gene>
    <name evidence="2" type="ORF">A3F24_00115</name>
</gene>
<sequence>MKFLKIILTISSLLFLSVSSTLAASPLPEVSYQAEAIIQLNLKARPRTEIVKRIVGNLDGKNNDIADVDGDGLPDIETEIVSMNLVGSDPIFGEISLKLKNGLQDKKNTRTAEQPARCLRPARRAMAPCPVDSFFDIFVELRHTPFHNSAVGLEEPAEVLTSCESVQLRGASKGLTDLSGHYTQRISGKIALCNRNREPAGSLLIHYLKLHRN</sequence>
<dbReference type="EMBL" id="MHIX01000031">
    <property type="protein sequence ID" value="OGY58938.1"/>
    <property type="molecule type" value="Genomic_DNA"/>
</dbReference>
<dbReference type="Proteomes" id="UP000178515">
    <property type="component" value="Unassembled WGS sequence"/>
</dbReference>